<keyword evidence="2" id="KW-1185">Reference proteome</keyword>
<gene>
    <name evidence="1" type="ORF">J2X11_001659</name>
</gene>
<dbReference type="InterPro" id="IPR049886">
    <property type="entry name" value="CFI_box_CTERM_dom"/>
</dbReference>
<organism evidence="1 2">
    <name type="scientific">Aeromicrobium panaciterrae</name>
    <dbReference type="NCBI Taxonomy" id="363861"/>
    <lineage>
        <taxon>Bacteria</taxon>
        <taxon>Bacillati</taxon>
        <taxon>Actinomycetota</taxon>
        <taxon>Actinomycetes</taxon>
        <taxon>Propionibacteriales</taxon>
        <taxon>Nocardioidaceae</taxon>
        <taxon>Aeromicrobium</taxon>
    </lineage>
</organism>
<name>A0ABU1UNQ7_9ACTN</name>
<comment type="caution">
    <text evidence="1">The sequence shown here is derived from an EMBL/GenBank/DDBJ whole genome shotgun (WGS) entry which is preliminary data.</text>
</comment>
<dbReference type="NCBIfam" id="NF041770">
    <property type="entry name" value="CFI_box_CTERM"/>
    <property type="match status" value="1"/>
</dbReference>
<evidence type="ECO:0000313" key="2">
    <source>
        <dbReference type="Proteomes" id="UP001257739"/>
    </source>
</evidence>
<dbReference type="Proteomes" id="UP001257739">
    <property type="component" value="Unassembled WGS sequence"/>
</dbReference>
<reference evidence="1 2" key="1">
    <citation type="submission" date="2023-07" db="EMBL/GenBank/DDBJ databases">
        <title>Sorghum-associated microbial communities from plants grown in Nebraska, USA.</title>
        <authorList>
            <person name="Schachtman D."/>
        </authorList>
    </citation>
    <scope>NUCLEOTIDE SEQUENCE [LARGE SCALE GENOMIC DNA]</scope>
    <source>
        <strain evidence="1 2">BE248</strain>
    </source>
</reference>
<accession>A0ABU1UNQ7</accession>
<proteinExistence type="predicted"/>
<sequence length="278" mass="31301">MTKHDRHFSDNLFEIGFNHMENGRYEEGLKSLLVAAGAEQLEVSGLSETYNPANGISPVCEVAMAAKGHLDEHGKYSPHLVRNPRSDPSAIVFMGAETEFKGFIERRTGKSPDYRASGFVNHLGHAISQYRRAEALGSEVATWRLEALQLKLGSQDFQYVEQSYKDSTGRAMAHSNQVRDDILRQLGGQQQPKVQAKQGGCYIATAVYGSYDAPPVMTLRRFRDDHLAYSPIGRGFIRFYYFVSPGLAKRLTPENPLTVFVRNCLDEVVKLLERTRRR</sequence>
<dbReference type="EMBL" id="JAVDWH010000001">
    <property type="protein sequence ID" value="MDR7086820.1"/>
    <property type="molecule type" value="Genomic_DNA"/>
</dbReference>
<evidence type="ECO:0000313" key="1">
    <source>
        <dbReference type="EMBL" id="MDR7086820.1"/>
    </source>
</evidence>
<protein>
    <submittedName>
        <fullName evidence="1">Uncharacterized protein</fullName>
    </submittedName>
</protein>
<dbReference type="RefSeq" id="WP_309969402.1">
    <property type="nucleotide sequence ID" value="NZ_JAVDWH010000001.1"/>
</dbReference>